<evidence type="ECO:0000256" key="2">
    <source>
        <dbReference type="SAM" id="MobiDB-lite"/>
    </source>
</evidence>
<comment type="caution">
    <text evidence="4">The sequence shown here is derived from an EMBL/GenBank/DDBJ whole genome shotgun (WGS) entry which is preliminary data.</text>
</comment>
<dbReference type="SUPFAM" id="SSF48452">
    <property type="entry name" value="TPR-like"/>
    <property type="match status" value="1"/>
</dbReference>
<dbReference type="InterPro" id="IPR011990">
    <property type="entry name" value="TPR-like_helical_dom_sf"/>
</dbReference>
<feature type="compositionally biased region" description="Polar residues" evidence="2">
    <location>
        <begin position="570"/>
        <end position="583"/>
    </location>
</feature>
<feature type="region of interest" description="Disordered" evidence="2">
    <location>
        <begin position="474"/>
        <end position="505"/>
    </location>
</feature>
<dbReference type="PROSITE" id="PS50005">
    <property type="entry name" value="TPR"/>
    <property type="match status" value="1"/>
</dbReference>
<feature type="repeat" description="TPR" evidence="1">
    <location>
        <begin position="96"/>
        <end position="129"/>
    </location>
</feature>
<proteinExistence type="predicted"/>
<dbReference type="GO" id="GO:0042834">
    <property type="term" value="F:peptidoglycan binding"/>
    <property type="evidence" value="ECO:0007669"/>
    <property type="project" value="InterPro"/>
</dbReference>
<feature type="compositionally biased region" description="Pro residues" evidence="2">
    <location>
        <begin position="391"/>
        <end position="400"/>
    </location>
</feature>
<feature type="domain" description="SPOR" evidence="3">
    <location>
        <begin position="501"/>
        <end position="582"/>
    </location>
</feature>
<dbReference type="SUPFAM" id="SSF110997">
    <property type="entry name" value="Sporulation related repeat"/>
    <property type="match status" value="1"/>
</dbReference>
<feature type="compositionally biased region" description="Basic and acidic residues" evidence="2">
    <location>
        <begin position="482"/>
        <end position="501"/>
    </location>
</feature>
<evidence type="ECO:0000313" key="5">
    <source>
        <dbReference type="Proteomes" id="UP000561181"/>
    </source>
</evidence>
<feature type="region of interest" description="Disordered" evidence="2">
    <location>
        <begin position="570"/>
        <end position="591"/>
    </location>
</feature>
<feature type="region of interest" description="Disordered" evidence="2">
    <location>
        <begin position="359"/>
        <end position="400"/>
    </location>
</feature>
<dbReference type="InterPro" id="IPR007730">
    <property type="entry name" value="SPOR-like_dom"/>
</dbReference>
<reference evidence="4 5" key="1">
    <citation type="submission" date="2020-04" db="EMBL/GenBank/DDBJ databases">
        <authorList>
            <person name="Liu A."/>
        </authorList>
    </citation>
    <scope>NUCLEOTIDE SEQUENCE [LARGE SCALE GENOMIC DNA]</scope>
    <source>
        <strain evidence="4 5">RZ02</strain>
    </source>
</reference>
<keyword evidence="1" id="KW-0802">TPR repeat</keyword>
<evidence type="ECO:0000256" key="1">
    <source>
        <dbReference type="PROSITE-ProRule" id="PRU00339"/>
    </source>
</evidence>
<evidence type="ECO:0000259" key="3">
    <source>
        <dbReference type="PROSITE" id="PS51724"/>
    </source>
</evidence>
<dbReference type="Proteomes" id="UP000561181">
    <property type="component" value="Unassembled WGS sequence"/>
</dbReference>
<dbReference type="AlphaFoldDB" id="A0A848QJG1"/>
<organism evidence="4 5">
    <name type="scientific">Pontixanthobacter rizhaonensis</name>
    <dbReference type="NCBI Taxonomy" id="2730337"/>
    <lineage>
        <taxon>Bacteria</taxon>
        <taxon>Pseudomonadati</taxon>
        <taxon>Pseudomonadota</taxon>
        <taxon>Alphaproteobacteria</taxon>
        <taxon>Sphingomonadales</taxon>
        <taxon>Erythrobacteraceae</taxon>
        <taxon>Pontixanthobacter</taxon>
    </lineage>
</organism>
<dbReference type="InterPro" id="IPR036680">
    <property type="entry name" value="SPOR-like_sf"/>
</dbReference>
<gene>
    <name evidence="4" type="ORF">HKD42_01910</name>
</gene>
<protein>
    <submittedName>
        <fullName evidence="4">Tetratricopeptide repeat protein</fullName>
    </submittedName>
</protein>
<name>A0A848QJG1_9SPHN</name>
<dbReference type="Gene3D" id="1.25.40.10">
    <property type="entry name" value="Tetratricopeptide repeat domain"/>
    <property type="match status" value="1"/>
</dbReference>
<sequence length="591" mass="62292">MGSYCRAYRADGILVWLGKLEGWWPVSVACKLRGSTVSKAALGCGIAMLAMPGASVAQAQSSAPVVSRPVVQPLPPAEVTKLNSALRVLARNSQNIGALIDAGNASLAVNDIDAAIGFFGRADDLSPNNPRVKIGLAAAFVRTQRPIEALALFDEAERAGTSAGALAMDRGLAYDLVGDNAAAQRYYLQALNGRENTIARRRFSLSHAIAGNREEFEAVLLPLLEAQDFASYRTRAFGLAILGEEDEAIAITEAVMQRDMAARIAPYLRYMPRLTKAQQAAAANLGIFPRAAQIGRDTPQIAGYIGRAEAGRNADARLTPQGQPLGAKPDNTSQRRRPDRGGSAVEPVRLAAVEAIPSAGASTATSPAATPAAPIAAPATPTPEPAALTPEPTPEPVTPVPAPVAVAQAASGTASSSVAVREEASGFDLADVAQPIATTSNPVVQPIPPKPESVAEAFANLSLETVPAAKPTGGVDITAIKPPREVAQKPVAEKKAEPEKPKHPRRFWVQIATGKDRSALRFDWRRISRKADGDLEGKGPFVTPWGQSNRLLAGPYSTSKAARNAMNSLKENDIDSFTFTSPEGQEIEKLR</sequence>
<feature type="compositionally biased region" description="Low complexity" evidence="2">
    <location>
        <begin position="359"/>
        <end position="390"/>
    </location>
</feature>
<dbReference type="PROSITE" id="PS51724">
    <property type="entry name" value="SPOR"/>
    <property type="match status" value="1"/>
</dbReference>
<feature type="region of interest" description="Disordered" evidence="2">
    <location>
        <begin position="316"/>
        <end position="345"/>
    </location>
</feature>
<accession>A0A848QJG1</accession>
<keyword evidence="5" id="KW-1185">Reference proteome</keyword>
<dbReference type="Pfam" id="PF05036">
    <property type="entry name" value="SPOR"/>
    <property type="match status" value="1"/>
</dbReference>
<dbReference type="EMBL" id="JABCRE010000002">
    <property type="protein sequence ID" value="NMW30813.1"/>
    <property type="molecule type" value="Genomic_DNA"/>
</dbReference>
<evidence type="ECO:0000313" key="4">
    <source>
        <dbReference type="EMBL" id="NMW30813.1"/>
    </source>
</evidence>
<dbReference type="RefSeq" id="WP_170009788.1">
    <property type="nucleotide sequence ID" value="NZ_JABCRE010000002.1"/>
</dbReference>
<dbReference type="InterPro" id="IPR019734">
    <property type="entry name" value="TPR_rpt"/>
</dbReference>